<dbReference type="RefSeq" id="WP_206681206.1">
    <property type="nucleotide sequence ID" value="NZ_JBHSXE010000001.1"/>
</dbReference>
<dbReference type="Proteomes" id="UP001596380">
    <property type="component" value="Unassembled WGS sequence"/>
</dbReference>
<evidence type="ECO:0000313" key="2">
    <source>
        <dbReference type="EMBL" id="MFC6879821.1"/>
    </source>
</evidence>
<accession>A0ABW2CG15</accession>
<reference evidence="3" key="1">
    <citation type="journal article" date="2019" name="Int. J. Syst. Evol. Microbiol.">
        <title>The Global Catalogue of Microorganisms (GCM) 10K type strain sequencing project: providing services to taxonomists for standard genome sequencing and annotation.</title>
        <authorList>
            <consortium name="The Broad Institute Genomics Platform"/>
            <consortium name="The Broad Institute Genome Sequencing Center for Infectious Disease"/>
            <person name="Wu L."/>
            <person name="Ma J."/>
        </authorList>
    </citation>
    <scope>NUCLEOTIDE SEQUENCE [LARGE SCALE GENOMIC DNA]</scope>
    <source>
        <strain evidence="3">JCM 3369</strain>
    </source>
</reference>
<dbReference type="SUPFAM" id="SSF48576">
    <property type="entry name" value="Terpenoid synthases"/>
    <property type="match status" value="1"/>
</dbReference>
<protein>
    <submittedName>
        <fullName evidence="2">Terpene synthase family protein</fullName>
    </submittedName>
</protein>
<organism evidence="2 3">
    <name type="scientific">Actinomadura yumaensis</name>
    <dbReference type="NCBI Taxonomy" id="111807"/>
    <lineage>
        <taxon>Bacteria</taxon>
        <taxon>Bacillati</taxon>
        <taxon>Actinomycetota</taxon>
        <taxon>Actinomycetes</taxon>
        <taxon>Streptosporangiales</taxon>
        <taxon>Thermomonosporaceae</taxon>
        <taxon>Actinomadura</taxon>
    </lineage>
</organism>
<sequence length="311" mass="33935">MTPVEAGEIRTAAEQGRICALTAQCERDLQSCAKTYPGLFSGRPFDATLFNAVSMANAFGSPGCTREQLETANRTSLWIFALDWQIDYLATERADVDAVVAECLAAGRGEPPDGDVPLARFLTDIRERLATSPSFGAFEEVWTDELRRMLAAMAREWDWQAARTAEGKAAAGGGTRPGAVPPGPSLDDYLANADNFGSTFVNAGHWIFNSEPGALARLDALLEASRDVQQVLRLLNDLATYRRDVAWGDLNALLLGADRETVTARIAELVERCRERLGPLRGPCPAETAYLERQIGYSMGFYGGTDYWGEL</sequence>
<keyword evidence="3" id="KW-1185">Reference proteome</keyword>
<evidence type="ECO:0000256" key="1">
    <source>
        <dbReference type="SAM" id="MobiDB-lite"/>
    </source>
</evidence>
<comment type="caution">
    <text evidence="2">The sequence shown here is derived from an EMBL/GenBank/DDBJ whole genome shotgun (WGS) entry which is preliminary data.</text>
</comment>
<dbReference type="Gene3D" id="1.10.600.10">
    <property type="entry name" value="Farnesyl Diphosphate Synthase"/>
    <property type="match status" value="1"/>
</dbReference>
<name>A0ABW2CG15_9ACTN</name>
<gene>
    <name evidence="2" type="ORF">ACFQKB_08580</name>
</gene>
<proteinExistence type="predicted"/>
<dbReference type="InterPro" id="IPR008949">
    <property type="entry name" value="Isoprenoid_synthase_dom_sf"/>
</dbReference>
<dbReference type="Pfam" id="PF19086">
    <property type="entry name" value="Terpene_syn_C_2"/>
    <property type="match status" value="1"/>
</dbReference>
<feature type="region of interest" description="Disordered" evidence="1">
    <location>
        <begin position="166"/>
        <end position="185"/>
    </location>
</feature>
<evidence type="ECO:0000313" key="3">
    <source>
        <dbReference type="Proteomes" id="UP001596380"/>
    </source>
</evidence>
<dbReference type="EMBL" id="JBHSXS010000003">
    <property type="protein sequence ID" value="MFC6879821.1"/>
    <property type="molecule type" value="Genomic_DNA"/>
</dbReference>